<evidence type="ECO:0000256" key="5">
    <source>
        <dbReference type="PROSITE-ProRule" id="PRU00276"/>
    </source>
</evidence>
<dbReference type="InterPro" id="IPR024079">
    <property type="entry name" value="MetalloPept_cat_dom_sf"/>
</dbReference>
<evidence type="ECO:0000313" key="7">
    <source>
        <dbReference type="EMBL" id="JAA72865.1"/>
    </source>
</evidence>
<dbReference type="Gene3D" id="3.40.390.10">
    <property type="entry name" value="Collagenase (Catalytic Domain)"/>
    <property type="match status" value="1"/>
</dbReference>
<keyword evidence="3 5" id="KW-0862">Zinc</keyword>
<dbReference type="InterPro" id="IPR001590">
    <property type="entry name" value="Peptidase_M12B"/>
</dbReference>
<feature type="active site" evidence="5">
    <location>
        <position position="365"/>
    </location>
</feature>
<dbReference type="PANTHER" id="PTHR11905:SF159">
    <property type="entry name" value="ADAM METALLOPROTEASE"/>
    <property type="match status" value="1"/>
</dbReference>
<evidence type="ECO:0000259" key="6">
    <source>
        <dbReference type="PROSITE" id="PS50215"/>
    </source>
</evidence>
<feature type="non-terminal residue" evidence="7">
    <location>
        <position position="1"/>
    </location>
</feature>
<evidence type="ECO:0000256" key="2">
    <source>
        <dbReference type="ARBA" id="ARBA00022801"/>
    </source>
</evidence>
<dbReference type="GO" id="GO:0006509">
    <property type="term" value="P:membrane protein ectodomain proteolysis"/>
    <property type="evidence" value="ECO:0007669"/>
    <property type="project" value="TreeGrafter"/>
</dbReference>
<evidence type="ECO:0000256" key="1">
    <source>
        <dbReference type="ARBA" id="ARBA00022670"/>
    </source>
</evidence>
<sequence>DCAEGRCKLRWRDGCYARCYFALLTIFWLQLRTHICFKRSRENYTYAVCAMAVPVENMKVYPAILSERGSTEKILLKIREDLVLNLERCFVFSNTFQLITHTGESKITHQMNASDIEGNLYHDTEKDAAIMITDDDGELRVEGVLGDTLRIRPSPVSERNADGHIAHEIFHVSLRHPGGDDAVDTRDASTSRNTFITTQSKSRPDIYAKVSPEVHVIIDSAHTKNFRVKAKIMEYIAIFIACVNLKFRTLSYVDLQLVVTKITTFHDDQEPFIVRSKAHPTIMMGETLWNFSNYVKEIDETINDDMAVLLTGMGIAYVNIDTGNVYGQGTSGLANPGGACDLWKRGALVEDVAKTFDGVTTFAHECGHLLGMSHDGSPPPKLDPAAPNCPAEERYIMSPIDDYKSKYKFSYCSAVQLYAFVSDSARTCLRNEPDRHSARVTLERLKKALVSPQKLCELEYPNHPVIHYAETHPTLYPAPGMVTCHVVCHVPEKGYLTLGAPDGMPCDKTDPNKVCINKECVNFPPDINTITKRPKNSN</sequence>
<evidence type="ECO:0000256" key="3">
    <source>
        <dbReference type="ARBA" id="ARBA00022833"/>
    </source>
</evidence>
<keyword evidence="5" id="KW-0479">Metal-binding</keyword>
<name>A0A0K8RP56_IXORI</name>
<protein>
    <submittedName>
        <fullName evidence="7">Putative metalloprotease</fullName>
    </submittedName>
</protein>
<dbReference type="PROSITE" id="PS50215">
    <property type="entry name" value="ADAM_MEPRO"/>
    <property type="match status" value="1"/>
</dbReference>
<feature type="domain" description="Peptidase M12B" evidence="6">
    <location>
        <begin position="210"/>
        <end position="433"/>
    </location>
</feature>
<keyword evidence="1 7" id="KW-0645">Protease</keyword>
<keyword evidence="4 7" id="KW-0482">Metalloprotease</keyword>
<reference evidence="7" key="1">
    <citation type="submission" date="2012-12" db="EMBL/GenBank/DDBJ databases">
        <title>Identification and characterization of a phenylalanine ammonia-lyase gene family in Isatis indigotica Fort.</title>
        <authorList>
            <person name="Liu Q."/>
            <person name="Chen J."/>
            <person name="Zhou X."/>
            <person name="Di P."/>
            <person name="Xiao Y."/>
            <person name="Xuan H."/>
            <person name="Zhang L."/>
            <person name="Chen W."/>
        </authorList>
    </citation>
    <scope>NUCLEOTIDE SEQUENCE</scope>
    <source>
        <tissue evidence="7">Salivary gland</tissue>
    </source>
</reference>
<feature type="binding site" evidence="5">
    <location>
        <position position="374"/>
    </location>
    <ligand>
        <name>Zn(2+)</name>
        <dbReference type="ChEBI" id="CHEBI:29105"/>
        <note>catalytic</note>
    </ligand>
</feature>
<evidence type="ECO:0000256" key="4">
    <source>
        <dbReference type="ARBA" id="ARBA00023049"/>
    </source>
</evidence>
<dbReference type="Pfam" id="PF01421">
    <property type="entry name" value="Reprolysin"/>
    <property type="match status" value="1"/>
</dbReference>
<keyword evidence="2" id="KW-0378">Hydrolase</keyword>
<accession>A0A0K8RP56</accession>
<dbReference type="GO" id="GO:0046872">
    <property type="term" value="F:metal ion binding"/>
    <property type="evidence" value="ECO:0007669"/>
    <property type="project" value="UniProtKB-KW"/>
</dbReference>
<feature type="binding site" evidence="5">
    <location>
        <position position="368"/>
    </location>
    <ligand>
        <name>Zn(2+)</name>
        <dbReference type="ChEBI" id="CHEBI:29105"/>
        <note>catalytic</note>
    </ligand>
</feature>
<proteinExistence type="evidence at transcript level"/>
<dbReference type="SUPFAM" id="SSF55486">
    <property type="entry name" value="Metalloproteases ('zincins'), catalytic domain"/>
    <property type="match status" value="1"/>
</dbReference>
<dbReference type="PANTHER" id="PTHR11905">
    <property type="entry name" value="ADAM A DISINTEGRIN AND METALLOPROTEASE DOMAIN"/>
    <property type="match status" value="1"/>
</dbReference>
<comment type="caution">
    <text evidence="5">Lacks conserved residue(s) required for the propagation of feature annotation.</text>
</comment>
<dbReference type="EMBL" id="GADI01000943">
    <property type="protein sequence ID" value="JAA72865.1"/>
    <property type="molecule type" value="mRNA"/>
</dbReference>
<feature type="binding site" evidence="5">
    <location>
        <position position="364"/>
    </location>
    <ligand>
        <name>Zn(2+)</name>
        <dbReference type="ChEBI" id="CHEBI:29105"/>
        <note>catalytic</note>
    </ligand>
</feature>
<dbReference type="AlphaFoldDB" id="A0A0K8RP56"/>
<dbReference type="GO" id="GO:0004222">
    <property type="term" value="F:metalloendopeptidase activity"/>
    <property type="evidence" value="ECO:0007669"/>
    <property type="project" value="InterPro"/>
</dbReference>
<organism evidence="7">
    <name type="scientific">Ixodes ricinus</name>
    <name type="common">Common tick</name>
    <name type="synonym">Acarus ricinus</name>
    <dbReference type="NCBI Taxonomy" id="34613"/>
    <lineage>
        <taxon>Eukaryota</taxon>
        <taxon>Metazoa</taxon>
        <taxon>Ecdysozoa</taxon>
        <taxon>Arthropoda</taxon>
        <taxon>Chelicerata</taxon>
        <taxon>Arachnida</taxon>
        <taxon>Acari</taxon>
        <taxon>Parasitiformes</taxon>
        <taxon>Ixodida</taxon>
        <taxon>Ixodoidea</taxon>
        <taxon>Ixodidae</taxon>
        <taxon>Ixodinae</taxon>
        <taxon>Ixodes</taxon>
    </lineage>
</organism>